<dbReference type="Proteomes" id="UP000295008">
    <property type="component" value="Unassembled WGS sequence"/>
</dbReference>
<comment type="catalytic activity">
    <reaction evidence="1">
        <text>Hydrolyzes the link between N-acetylmuramoyl residues and L-amino acid residues in certain cell-wall glycopeptides.</text>
        <dbReference type="EC" id="3.5.1.28"/>
    </reaction>
</comment>
<dbReference type="SMART" id="SM00644">
    <property type="entry name" value="Ami_2"/>
    <property type="match status" value="1"/>
</dbReference>
<keyword evidence="7" id="KW-1185">Reference proteome</keyword>
<dbReference type="GO" id="GO:0071555">
    <property type="term" value="P:cell wall organization"/>
    <property type="evidence" value="ECO:0007669"/>
    <property type="project" value="UniProtKB-KW"/>
</dbReference>
<keyword evidence="3" id="KW-0378">Hydrolase</keyword>
<accession>A0A4R1SBY3</accession>
<dbReference type="RefSeq" id="WP_132012206.1">
    <property type="nucleotide sequence ID" value="NZ_SLUN01000001.1"/>
</dbReference>
<dbReference type="Pfam" id="PF01510">
    <property type="entry name" value="Amidase_2"/>
    <property type="match status" value="1"/>
</dbReference>
<reference evidence="6 7" key="1">
    <citation type="submission" date="2019-03" db="EMBL/GenBank/DDBJ databases">
        <title>Genomic Encyclopedia of Type Strains, Phase IV (KMG-IV): sequencing the most valuable type-strain genomes for metagenomic binning, comparative biology and taxonomic classification.</title>
        <authorList>
            <person name="Goeker M."/>
        </authorList>
    </citation>
    <scope>NUCLEOTIDE SEQUENCE [LARGE SCALE GENOMIC DNA]</scope>
    <source>
        <strain evidence="6 7">LX-B</strain>
    </source>
</reference>
<evidence type="ECO:0000313" key="7">
    <source>
        <dbReference type="Proteomes" id="UP000295008"/>
    </source>
</evidence>
<name>A0A4R1SBY3_HYDET</name>
<dbReference type="InterPro" id="IPR036505">
    <property type="entry name" value="Amidase/PGRP_sf"/>
</dbReference>
<dbReference type="OrthoDB" id="9794294at2"/>
<dbReference type="InterPro" id="IPR051206">
    <property type="entry name" value="NAMLAA_amidase_2"/>
</dbReference>
<dbReference type="PANTHER" id="PTHR30417">
    <property type="entry name" value="N-ACETYLMURAMOYL-L-ALANINE AMIDASE AMID"/>
    <property type="match status" value="1"/>
</dbReference>
<proteinExistence type="predicted"/>
<evidence type="ECO:0000259" key="5">
    <source>
        <dbReference type="SMART" id="SM00644"/>
    </source>
</evidence>
<evidence type="ECO:0000256" key="1">
    <source>
        <dbReference type="ARBA" id="ARBA00001561"/>
    </source>
</evidence>
<dbReference type="AlphaFoldDB" id="A0A4R1SBY3"/>
<dbReference type="EMBL" id="SLUN01000001">
    <property type="protein sequence ID" value="TCL76804.1"/>
    <property type="molecule type" value="Genomic_DNA"/>
</dbReference>
<dbReference type="Gene3D" id="3.40.80.10">
    <property type="entry name" value="Peptidoglycan recognition protein-like"/>
    <property type="match status" value="1"/>
</dbReference>
<dbReference type="InterPro" id="IPR002502">
    <property type="entry name" value="Amidase_domain"/>
</dbReference>
<evidence type="ECO:0000256" key="2">
    <source>
        <dbReference type="ARBA" id="ARBA00011901"/>
    </source>
</evidence>
<dbReference type="GO" id="GO:0008745">
    <property type="term" value="F:N-acetylmuramoyl-L-alanine amidase activity"/>
    <property type="evidence" value="ECO:0007669"/>
    <property type="project" value="UniProtKB-EC"/>
</dbReference>
<dbReference type="CDD" id="cd06583">
    <property type="entry name" value="PGRP"/>
    <property type="match status" value="1"/>
</dbReference>
<feature type="domain" description="N-acetylmuramoyl-L-alanine amidase" evidence="5">
    <location>
        <begin position="10"/>
        <end position="142"/>
    </location>
</feature>
<dbReference type="GO" id="GO:0009253">
    <property type="term" value="P:peptidoglycan catabolic process"/>
    <property type="evidence" value="ECO:0007669"/>
    <property type="project" value="InterPro"/>
</dbReference>
<dbReference type="GO" id="GO:0009254">
    <property type="term" value="P:peptidoglycan turnover"/>
    <property type="evidence" value="ECO:0007669"/>
    <property type="project" value="TreeGrafter"/>
</dbReference>
<sequence>MLPIQDLLLSPGPNRPGDLIRPRRIIIHRTGNPGTTALQNRNYFESLNHPPKAGQIYASAHYIVDGTAIVRCIPENERAHHCRGANFDGIGIEACEPLNEAIYRNVLALIVDICRRRGFQPTPDFIQPHSKFEPVNRRFDPYFWGDFRNGKANPGRDLCDPFVFYADLGKAFAAPGGSLS</sequence>
<dbReference type="PANTHER" id="PTHR30417:SF1">
    <property type="entry name" value="N-ACETYLMURAMOYL-L-ALANINE AMIDASE AMID"/>
    <property type="match status" value="1"/>
</dbReference>
<evidence type="ECO:0000256" key="3">
    <source>
        <dbReference type="ARBA" id="ARBA00022801"/>
    </source>
</evidence>
<evidence type="ECO:0000313" key="6">
    <source>
        <dbReference type="EMBL" id="TCL76804.1"/>
    </source>
</evidence>
<keyword evidence="4" id="KW-0961">Cell wall biogenesis/degradation</keyword>
<evidence type="ECO:0000256" key="4">
    <source>
        <dbReference type="ARBA" id="ARBA00023316"/>
    </source>
</evidence>
<organism evidence="6 7">
    <name type="scientific">Hydrogenispora ethanolica</name>
    <dbReference type="NCBI Taxonomy" id="1082276"/>
    <lineage>
        <taxon>Bacteria</taxon>
        <taxon>Bacillati</taxon>
        <taxon>Bacillota</taxon>
        <taxon>Hydrogenispora</taxon>
    </lineage>
</organism>
<dbReference type="EC" id="3.5.1.28" evidence="2"/>
<gene>
    <name evidence="6" type="ORF">EDC14_100186</name>
</gene>
<protein>
    <recommendedName>
        <fullName evidence="2">N-acetylmuramoyl-L-alanine amidase</fullName>
        <ecNumber evidence="2">3.5.1.28</ecNumber>
    </recommendedName>
</protein>
<dbReference type="SUPFAM" id="SSF55846">
    <property type="entry name" value="N-acetylmuramoyl-L-alanine amidase-like"/>
    <property type="match status" value="1"/>
</dbReference>
<comment type="caution">
    <text evidence="6">The sequence shown here is derived from an EMBL/GenBank/DDBJ whole genome shotgun (WGS) entry which is preliminary data.</text>
</comment>